<dbReference type="Pfam" id="PF00293">
    <property type="entry name" value="NUDIX"/>
    <property type="match status" value="1"/>
</dbReference>
<dbReference type="EMBL" id="QNRI01000009">
    <property type="protein sequence ID" value="RBO95275.1"/>
    <property type="molecule type" value="Genomic_DNA"/>
</dbReference>
<dbReference type="InterPro" id="IPR015797">
    <property type="entry name" value="NUDIX_hydrolase-like_dom_sf"/>
</dbReference>
<dbReference type="OrthoDB" id="9787880at2"/>
<keyword evidence="1" id="KW-0378">Hydrolase</keyword>
<sequence>MGEIFGNKKKNVDYSVRKGAYAIIFNDSKDKVLAVQTLNGNHFLPGGGIENNESDKECLKREMLEETGYQVAIGSFIGNAMCYFQSTKNEHLILCQENRHSEQRG</sequence>
<reference evidence="3 4" key="1">
    <citation type="submission" date="2018-06" db="EMBL/GenBank/DDBJ databases">
        <title>Genomic Encyclopedia of Type Strains, Phase IV (KMG-IV): sequencing the most valuable type-strain genomes for metagenomic binning, comparative biology and taxonomic classification.</title>
        <authorList>
            <person name="Goeker M."/>
        </authorList>
    </citation>
    <scope>NUCLEOTIDE SEQUENCE [LARGE SCALE GENOMIC DNA]</scope>
    <source>
        <strain evidence="3 4">DSM 15140</strain>
    </source>
</reference>
<dbReference type="AlphaFoldDB" id="A0A366DZI3"/>
<comment type="caution">
    <text evidence="3">The sequence shown here is derived from an EMBL/GenBank/DDBJ whole genome shotgun (WGS) entry which is preliminary data.</text>
</comment>
<dbReference type="GO" id="GO:0006754">
    <property type="term" value="P:ATP biosynthetic process"/>
    <property type="evidence" value="ECO:0007669"/>
    <property type="project" value="TreeGrafter"/>
</dbReference>
<dbReference type="InterPro" id="IPR020084">
    <property type="entry name" value="NUDIX_hydrolase_CS"/>
</dbReference>
<gene>
    <name evidence="3" type="ORF">DES48_109112</name>
</gene>
<evidence type="ECO:0000313" key="3">
    <source>
        <dbReference type="EMBL" id="RBO95275.1"/>
    </source>
</evidence>
<dbReference type="Proteomes" id="UP000252254">
    <property type="component" value="Unassembled WGS sequence"/>
</dbReference>
<protein>
    <submittedName>
        <fullName evidence="3">NUDIX domain-containing protein</fullName>
    </submittedName>
</protein>
<proteinExistence type="predicted"/>
<dbReference type="PANTHER" id="PTHR21340">
    <property type="entry name" value="DIADENOSINE 5,5-P1,P4-TETRAPHOSPHATE PYROPHOSPHOHYDROLASE MUTT"/>
    <property type="match status" value="1"/>
</dbReference>
<dbReference type="GO" id="GO:0006167">
    <property type="term" value="P:AMP biosynthetic process"/>
    <property type="evidence" value="ECO:0007669"/>
    <property type="project" value="TreeGrafter"/>
</dbReference>
<dbReference type="GO" id="GO:0004081">
    <property type="term" value="F:bis(5'-nucleosyl)-tetraphosphatase (asymmetrical) activity"/>
    <property type="evidence" value="ECO:0007669"/>
    <property type="project" value="TreeGrafter"/>
</dbReference>
<dbReference type="PROSITE" id="PS51462">
    <property type="entry name" value="NUDIX"/>
    <property type="match status" value="1"/>
</dbReference>
<name>A0A366DZI3_9BACI</name>
<dbReference type="PANTHER" id="PTHR21340:SF0">
    <property type="entry name" value="BIS(5'-NUCLEOSYL)-TETRAPHOSPHATASE [ASYMMETRICAL]"/>
    <property type="match status" value="1"/>
</dbReference>
<dbReference type="PROSITE" id="PS00893">
    <property type="entry name" value="NUDIX_BOX"/>
    <property type="match status" value="1"/>
</dbReference>
<feature type="domain" description="Nudix hydrolase" evidence="2">
    <location>
        <begin position="15"/>
        <end position="105"/>
    </location>
</feature>
<evidence type="ECO:0000259" key="2">
    <source>
        <dbReference type="PROSITE" id="PS51462"/>
    </source>
</evidence>
<evidence type="ECO:0000256" key="1">
    <source>
        <dbReference type="ARBA" id="ARBA00022801"/>
    </source>
</evidence>
<dbReference type="RefSeq" id="WP_113869658.1">
    <property type="nucleotide sequence ID" value="NZ_BAABQN010000006.1"/>
</dbReference>
<keyword evidence="4" id="KW-1185">Reference proteome</keyword>
<organism evidence="3 4">
    <name type="scientific">Paraliobacillus ryukyuensis</name>
    <dbReference type="NCBI Taxonomy" id="200904"/>
    <lineage>
        <taxon>Bacteria</taxon>
        <taxon>Bacillati</taxon>
        <taxon>Bacillota</taxon>
        <taxon>Bacilli</taxon>
        <taxon>Bacillales</taxon>
        <taxon>Bacillaceae</taxon>
        <taxon>Paraliobacillus</taxon>
    </lineage>
</organism>
<dbReference type="Gene3D" id="3.90.79.10">
    <property type="entry name" value="Nucleoside Triphosphate Pyrophosphohydrolase"/>
    <property type="match status" value="1"/>
</dbReference>
<accession>A0A366DZI3</accession>
<dbReference type="InterPro" id="IPR051325">
    <property type="entry name" value="Nudix_hydrolase_domain"/>
</dbReference>
<evidence type="ECO:0000313" key="4">
    <source>
        <dbReference type="Proteomes" id="UP000252254"/>
    </source>
</evidence>
<dbReference type="InterPro" id="IPR000086">
    <property type="entry name" value="NUDIX_hydrolase_dom"/>
</dbReference>
<dbReference type="SUPFAM" id="SSF55811">
    <property type="entry name" value="Nudix"/>
    <property type="match status" value="1"/>
</dbReference>